<dbReference type="Proteomes" id="UP000005633">
    <property type="component" value="Chromosome"/>
</dbReference>
<proteinExistence type="predicted"/>
<dbReference type="AlphaFoldDB" id="G8QGK0"/>
<dbReference type="HOGENOM" id="CLU_3058120_0_0_4"/>
<gene>
    <name evidence="1" type="ordered locus">Dsui_0669</name>
</gene>
<evidence type="ECO:0000313" key="1">
    <source>
        <dbReference type="EMBL" id="AEV25079.1"/>
    </source>
</evidence>
<reference evidence="1 2" key="1">
    <citation type="journal article" date="2012" name="J. Bacteriol.">
        <title>Complete genome sequence of the anaerobic perchlorate-reducing bacterium Azospira suillum strain PS.</title>
        <authorList>
            <person name="Byrne-Bailey K.G."/>
            <person name="Coates J.D."/>
        </authorList>
    </citation>
    <scope>NUCLEOTIDE SEQUENCE [LARGE SCALE GENOMIC DNA]</scope>
    <source>
        <strain evidence="2">ATCC BAA-33 / DSM 13638 / PS</strain>
    </source>
</reference>
<sequence>MDEVCRNHGAQGVFTLLLPDEAEMSQALAINYGNQLSPAQGIRFELPGRWPAR</sequence>
<accession>G8QGK0</accession>
<name>G8QGK0_AZOOP</name>
<dbReference type="EMBL" id="CP003153">
    <property type="protein sequence ID" value="AEV25079.1"/>
    <property type="molecule type" value="Genomic_DNA"/>
</dbReference>
<organism evidence="1 2">
    <name type="scientific">Azospira oryzae (strain ATCC BAA-33 / DSM 13638 / PS)</name>
    <name type="common">Dechlorosoma suillum</name>
    <dbReference type="NCBI Taxonomy" id="640081"/>
    <lineage>
        <taxon>Bacteria</taxon>
        <taxon>Pseudomonadati</taxon>
        <taxon>Pseudomonadota</taxon>
        <taxon>Betaproteobacteria</taxon>
        <taxon>Rhodocyclales</taxon>
        <taxon>Rhodocyclaceae</taxon>
        <taxon>Azospira</taxon>
    </lineage>
</organism>
<evidence type="ECO:0000313" key="2">
    <source>
        <dbReference type="Proteomes" id="UP000005633"/>
    </source>
</evidence>
<protein>
    <submittedName>
        <fullName evidence="1">Uncharacterized protein</fullName>
    </submittedName>
</protein>
<dbReference type="KEGG" id="dsu:Dsui_0669"/>